<accession>A0A1I2Z704</accession>
<organism evidence="3 4">
    <name type="scientific">Halorubrum aquaticum</name>
    <dbReference type="NCBI Taxonomy" id="387340"/>
    <lineage>
        <taxon>Archaea</taxon>
        <taxon>Methanobacteriati</taxon>
        <taxon>Methanobacteriota</taxon>
        <taxon>Stenosarchaea group</taxon>
        <taxon>Halobacteria</taxon>
        <taxon>Halobacteriales</taxon>
        <taxon>Haloferacaceae</taxon>
        <taxon>Halorubrum</taxon>
    </lineage>
</organism>
<feature type="domain" description="GP-PDE" evidence="2">
    <location>
        <begin position="84"/>
        <end position="354"/>
    </location>
</feature>
<dbReference type="EMBL" id="FOPZ01000001">
    <property type="protein sequence ID" value="SFH33643.1"/>
    <property type="molecule type" value="Genomic_DNA"/>
</dbReference>
<feature type="region of interest" description="Disordered" evidence="1">
    <location>
        <begin position="1"/>
        <end position="85"/>
    </location>
</feature>
<dbReference type="PANTHER" id="PTHR46211">
    <property type="entry name" value="GLYCEROPHOSPHORYL DIESTER PHOSPHODIESTERASE"/>
    <property type="match status" value="1"/>
</dbReference>
<evidence type="ECO:0000259" key="2">
    <source>
        <dbReference type="PROSITE" id="PS51704"/>
    </source>
</evidence>
<evidence type="ECO:0000256" key="1">
    <source>
        <dbReference type="SAM" id="MobiDB-lite"/>
    </source>
</evidence>
<dbReference type="Gene3D" id="3.20.20.190">
    <property type="entry name" value="Phosphatidylinositol (PI) phosphodiesterase"/>
    <property type="match status" value="1"/>
</dbReference>
<evidence type="ECO:0000313" key="3">
    <source>
        <dbReference type="EMBL" id="SFH33643.1"/>
    </source>
</evidence>
<dbReference type="Proteomes" id="UP000323537">
    <property type="component" value="Unassembled WGS sequence"/>
</dbReference>
<dbReference type="Pfam" id="PF03009">
    <property type="entry name" value="GDPD"/>
    <property type="match status" value="1"/>
</dbReference>
<dbReference type="PROSITE" id="PS51704">
    <property type="entry name" value="GP_PDE"/>
    <property type="match status" value="1"/>
</dbReference>
<dbReference type="PANTHER" id="PTHR46211:SF14">
    <property type="entry name" value="GLYCEROPHOSPHODIESTER PHOSPHODIESTERASE"/>
    <property type="match status" value="1"/>
</dbReference>
<feature type="compositionally biased region" description="Low complexity" evidence="1">
    <location>
        <begin position="40"/>
        <end position="56"/>
    </location>
</feature>
<dbReference type="GO" id="GO:0008081">
    <property type="term" value="F:phosphoric diester hydrolase activity"/>
    <property type="evidence" value="ECO:0007669"/>
    <property type="project" value="InterPro"/>
</dbReference>
<dbReference type="RefSeq" id="WP_149783084.1">
    <property type="nucleotide sequence ID" value="NZ_BAAADP010000001.1"/>
</dbReference>
<proteinExistence type="predicted"/>
<feature type="compositionally biased region" description="Polar residues" evidence="1">
    <location>
        <begin position="20"/>
        <end position="30"/>
    </location>
</feature>
<feature type="compositionally biased region" description="Basic and acidic residues" evidence="1">
    <location>
        <begin position="1"/>
        <end position="11"/>
    </location>
</feature>
<sequence>MTRSDDPERSTADAGEASRATETSETSDATGTPVARRRTLLAGTAGIATAGAVGLAYTDGGSREPDPETTGTIEPPDPPSGDEPALIAHRGFAGENPENTVAAVEAAAGRDVPEDRRADMVEVDAVATADGDVVVFHDDRLAERAGGALGLTDAEGVVWETDTETVTSAEVLGSGETVPLLREVLEALPADVGVNVELKNPGRGDLRFAEKLSGDELADRTAIWRPFVDRVCAVLDDYGNEVLLSSFHEAALAASRETSSYAVAPIPYESAEDGLAIARAYDAEAIHPPIDLIRGTPFAAETENAGVDLVETAHEEGREVNVWTVETWYEARWLAGVGVDGVIADYAGLLEGWP</sequence>
<dbReference type="CDD" id="cd08556">
    <property type="entry name" value="GDPD"/>
    <property type="match status" value="1"/>
</dbReference>
<dbReference type="InterPro" id="IPR030395">
    <property type="entry name" value="GP_PDE_dom"/>
</dbReference>
<dbReference type="GO" id="GO:0006629">
    <property type="term" value="P:lipid metabolic process"/>
    <property type="evidence" value="ECO:0007669"/>
    <property type="project" value="InterPro"/>
</dbReference>
<dbReference type="AlphaFoldDB" id="A0A1I2Z704"/>
<protein>
    <submittedName>
        <fullName evidence="3">Glycerophosphoryl diester phosphodiesterase</fullName>
    </submittedName>
</protein>
<evidence type="ECO:0000313" key="4">
    <source>
        <dbReference type="Proteomes" id="UP000323537"/>
    </source>
</evidence>
<dbReference type="SUPFAM" id="SSF51695">
    <property type="entry name" value="PLC-like phosphodiesterases"/>
    <property type="match status" value="1"/>
</dbReference>
<keyword evidence="4" id="KW-1185">Reference proteome</keyword>
<reference evidence="3 4" key="1">
    <citation type="submission" date="2016-10" db="EMBL/GenBank/DDBJ databases">
        <authorList>
            <person name="Varghese N."/>
            <person name="Submissions S."/>
        </authorList>
    </citation>
    <scope>NUCLEOTIDE SEQUENCE [LARGE SCALE GENOMIC DNA]</scope>
    <source>
        <strain evidence="3 4">CGMCC 1.6377</strain>
    </source>
</reference>
<dbReference type="OrthoDB" id="19020at2157"/>
<dbReference type="InterPro" id="IPR017946">
    <property type="entry name" value="PLC-like_Pdiesterase_TIM-brl"/>
</dbReference>
<name>A0A1I2Z704_9EURY</name>
<gene>
    <name evidence="3" type="ORF">SAMN04488066_101301</name>
</gene>